<dbReference type="PRINTS" id="PR00369">
    <property type="entry name" value="FLAVODOXIN"/>
</dbReference>
<comment type="cofactor">
    <cofactor evidence="1 7">
        <name>FMN</name>
        <dbReference type="ChEBI" id="CHEBI:58210"/>
    </cofactor>
</comment>
<evidence type="ECO:0000256" key="2">
    <source>
        <dbReference type="ARBA" id="ARBA00005267"/>
    </source>
</evidence>
<dbReference type="KEGG" id="cts:Ctha_0935"/>
<feature type="domain" description="Flavodoxin-like" evidence="8">
    <location>
        <begin position="4"/>
        <end position="164"/>
    </location>
</feature>
<dbReference type="eggNOG" id="COG0716">
    <property type="taxonomic scope" value="Bacteria"/>
</dbReference>
<dbReference type="Gene3D" id="3.40.50.360">
    <property type="match status" value="1"/>
</dbReference>
<evidence type="ECO:0000313" key="10">
    <source>
        <dbReference type="Proteomes" id="UP000001208"/>
    </source>
</evidence>
<dbReference type="GO" id="GO:0010181">
    <property type="term" value="F:FMN binding"/>
    <property type="evidence" value="ECO:0007669"/>
    <property type="project" value="UniProtKB-UniRule"/>
</dbReference>
<dbReference type="HOGENOM" id="CLU_051402_1_0_10"/>
<evidence type="ECO:0000256" key="6">
    <source>
        <dbReference type="ARBA" id="ARBA00022982"/>
    </source>
</evidence>
<evidence type="ECO:0000256" key="7">
    <source>
        <dbReference type="PIRNR" id="PIRNR038996"/>
    </source>
</evidence>
<dbReference type="InterPro" id="IPR029039">
    <property type="entry name" value="Flavoprotein-like_sf"/>
</dbReference>
<dbReference type="InterPro" id="IPR001094">
    <property type="entry name" value="Flavdoxin-like"/>
</dbReference>
<dbReference type="AlphaFoldDB" id="B3QXC6"/>
<name>B3QXC6_CHLT3</name>
<dbReference type="NCBIfam" id="NF006739">
    <property type="entry name" value="PRK09267.1-5"/>
    <property type="match status" value="1"/>
</dbReference>
<keyword evidence="6 7" id="KW-0249">Electron transport</keyword>
<dbReference type="RefSeq" id="WP_012499484.1">
    <property type="nucleotide sequence ID" value="NC_011026.1"/>
</dbReference>
<evidence type="ECO:0000259" key="8">
    <source>
        <dbReference type="PROSITE" id="PS50902"/>
    </source>
</evidence>
<gene>
    <name evidence="9" type="ordered locus">Ctha_0935</name>
</gene>
<dbReference type="GO" id="GO:0009055">
    <property type="term" value="F:electron transfer activity"/>
    <property type="evidence" value="ECO:0007669"/>
    <property type="project" value="UniProtKB-UniRule"/>
</dbReference>
<organism evidence="9 10">
    <name type="scientific">Chloroherpeton thalassium (strain ATCC 35110 / GB-78)</name>
    <dbReference type="NCBI Taxonomy" id="517418"/>
    <lineage>
        <taxon>Bacteria</taxon>
        <taxon>Pseudomonadati</taxon>
        <taxon>Chlorobiota</taxon>
        <taxon>Chlorobiia</taxon>
        <taxon>Chlorobiales</taxon>
        <taxon>Chloroherpetonaceae</taxon>
        <taxon>Chloroherpeton</taxon>
    </lineage>
</organism>
<dbReference type="InterPro" id="IPR008254">
    <property type="entry name" value="Flavodoxin/NO_synth"/>
</dbReference>
<dbReference type="SUPFAM" id="SSF52218">
    <property type="entry name" value="Flavoproteins"/>
    <property type="match status" value="1"/>
</dbReference>
<comment type="similarity">
    <text evidence="2 7">Belongs to the flavodoxin family.</text>
</comment>
<dbReference type="PANTHER" id="PTHR42809">
    <property type="entry name" value="FLAVODOXIN 2"/>
    <property type="match status" value="1"/>
</dbReference>
<keyword evidence="4 7" id="KW-0285">Flavoprotein</keyword>
<keyword evidence="5 7" id="KW-0288">FMN</keyword>
<protein>
    <recommendedName>
        <fullName evidence="7">Flavodoxin</fullName>
    </recommendedName>
</protein>
<evidence type="ECO:0000256" key="1">
    <source>
        <dbReference type="ARBA" id="ARBA00001917"/>
    </source>
</evidence>
<dbReference type="OrthoDB" id="9790745at2"/>
<dbReference type="PANTHER" id="PTHR42809:SF1">
    <property type="entry name" value="FLAVODOXIN 1"/>
    <property type="match status" value="1"/>
</dbReference>
<dbReference type="PIRSF" id="PIRSF038996">
    <property type="entry name" value="FldA"/>
    <property type="match status" value="1"/>
</dbReference>
<dbReference type="Pfam" id="PF00258">
    <property type="entry name" value="Flavodoxin_1"/>
    <property type="match status" value="1"/>
</dbReference>
<evidence type="ECO:0000313" key="9">
    <source>
        <dbReference type="EMBL" id="ACF13400.1"/>
    </source>
</evidence>
<accession>B3QXC6</accession>
<dbReference type="PROSITE" id="PS50902">
    <property type="entry name" value="FLAVODOXIN_LIKE"/>
    <property type="match status" value="1"/>
</dbReference>
<keyword evidence="3 7" id="KW-0813">Transport</keyword>
<comment type="function">
    <text evidence="7">Low-potential electron donor to a number of redox enzymes.</text>
</comment>
<dbReference type="InterPro" id="IPR050619">
    <property type="entry name" value="Flavodoxin"/>
</dbReference>
<dbReference type="InterPro" id="IPR010086">
    <property type="entry name" value="Flavodoxin_lc"/>
</dbReference>
<dbReference type="NCBIfam" id="TIGR01752">
    <property type="entry name" value="flav_long"/>
    <property type="match status" value="1"/>
</dbReference>
<dbReference type="NCBIfam" id="NF006736">
    <property type="entry name" value="PRK09267.1-2"/>
    <property type="match status" value="1"/>
</dbReference>
<evidence type="ECO:0000256" key="3">
    <source>
        <dbReference type="ARBA" id="ARBA00022448"/>
    </source>
</evidence>
<dbReference type="Proteomes" id="UP000001208">
    <property type="component" value="Chromosome"/>
</dbReference>
<dbReference type="STRING" id="517418.Ctha_0935"/>
<dbReference type="EMBL" id="CP001100">
    <property type="protein sequence ID" value="ACF13400.1"/>
    <property type="molecule type" value="Genomic_DNA"/>
</dbReference>
<reference evidence="9 10" key="1">
    <citation type="submission" date="2008-06" db="EMBL/GenBank/DDBJ databases">
        <title>Complete sequence of Chloroherpeton thalassium ATCC 35110.</title>
        <authorList>
            <consortium name="US DOE Joint Genome Institute"/>
            <person name="Lucas S."/>
            <person name="Copeland A."/>
            <person name="Lapidus A."/>
            <person name="Glavina del Rio T."/>
            <person name="Dalin E."/>
            <person name="Tice H."/>
            <person name="Bruce D."/>
            <person name="Goodwin L."/>
            <person name="Pitluck S."/>
            <person name="Schmutz J."/>
            <person name="Larimer F."/>
            <person name="Land M."/>
            <person name="Hauser L."/>
            <person name="Kyrpides N."/>
            <person name="Mikhailova N."/>
            <person name="Liu Z."/>
            <person name="Li T."/>
            <person name="Zhao F."/>
            <person name="Overmann J."/>
            <person name="Bryant D.A."/>
            <person name="Richardson P."/>
        </authorList>
    </citation>
    <scope>NUCLEOTIDE SEQUENCE [LARGE SCALE GENOMIC DNA]</scope>
    <source>
        <strain evidence="10">ATCC 35110 / GB-78</strain>
    </source>
</reference>
<proteinExistence type="inferred from homology"/>
<evidence type="ECO:0000256" key="5">
    <source>
        <dbReference type="ARBA" id="ARBA00022643"/>
    </source>
</evidence>
<evidence type="ECO:0000256" key="4">
    <source>
        <dbReference type="ARBA" id="ARBA00022630"/>
    </source>
</evidence>
<sequence>MKKVGLFWGSDTGNTQTVASLIAEAFGGENIVLHDIGQSSPEDLLQYEFLILGIPTWGIGELQSDWDNFFPKLDKIDFSGVTVALFGLGDQYTYSGYFLDAMGLLYEKIVEQGANVVGSWPADGYEFDESKAVVDGAFVGLAIDQDNQEELTQDRVTVWAGQIKELFAEIAAAEA</sequence>
<keyword evidence="10" id="KW-1185">Reference proteome</keyword>